<evidence type="ECO:0000259" key="5">
    <source>
        <dbReference type="PROSITE" id="PS50977"/>
    </source>
</evidence>
<dbReference type="EMBL" id="JAQIOY010000010">
    <property type="protein sequence ID" value="MDA7426536.1"/>
    <property type="molecule type" value="Genomic_DNA"/>
</dbReference>
<dbReference type="SUPFAM" id="SSF46689">
    <property type="entry name" value="Homeodomain-like"/>
    <property type="match status" value="1"/>
</dbReference>
<protein>
    <submittedName>
        <fullName evidence="6">TetR/AcrR family transcriptional regulator</fullName>
    </submittedName>
</protein>
<dbReference type="RefSeq" id="WP_271433894.1">
    <property type="nucleotide sequence ID" value="NZ_JAQIOY010000010.1"/>
</dbReference>
<keyword evidence="1" id="KW-0805">Transcription regulation</keyword>
<organism evidence="6 7">
    <name type="scientific">Thalassococcus lentus</name>
    <dbReference type="NCBI Taxonomy" id="1210524"/>
    <lineage>
        <taxon>Bacteria</taxon>
        <taxon>Pseudomonadati</taxon>
        <taxon>Pseudomonadota</taxon>
        <taxon>Alphaproteobacteria</taxon>
        <taxon>Rhodobacterales</taxon>
        <taxon>Roseobacteraceae</taxon>
        <taxon>Thalassococcus</taxon>
    </lineage>
</organism>
<gene>
    <name evidence="6" type="ORF">PFY00_17515</name>
</gene>
<dbReference type="PANTHER" id="PTHR47506:SF1">
    <property type="entry name" value="HTH-TYPE TRANSCRIPTIONAL REGULATOR YJDC"/>
    <property type="match status" value="1"/>
</dbReference>
<dbReference type="Proteomes" id="UP001210720">
    <property type="component" value="Unassembled WGS sequence"/>
</dbReference>
<dbReference type="InterPro" id="IPR001647">
    <property type="entry name" value="HTH_TetR"/>
</dbReference>
<dbReference type="Pfam" id="PF00440">
    <property type="entry name" value="TetR_N"/>
    <property type="match status" value="1"/>
</dbReference>
<sequence>MNSPAKPRGRPKTLDRDRVLEIALMNYWSNGPAEVSVNDICAAAKVSKPGLYREFGSDDGLKTAALMTYKTMAIDPFLALFRVGEPYADTVETIVSFLTKDKDALGLPAGCLFVTMRAHRDRLGPETGDLVDQLRDYFQQGIAVWVDAQKEAGLFRPEVPTAIAVHHIDTLHSGAMRMQKEQIPTQEIEDFLRFGFATLTTL</sequence>
<keyword evidence="7" id="KW-1185">Reference proteome</keyword>
<evidence type="ECO:0000313" key="6">
    <source>
        <dbReference type="EMBL" id="MDA7426536.1"/>
    </source>
</evidence>
<evidence type="ECO:0000256" key="3">
    <source>
        <dbReference type="ARBA" id="ARBA00023163"/>
    </source>
</evidence>
<dbReference type="SUPFAM" id="SSF48498">
    <property type="entry name" value="Tetracyclin repressor-like, C-terminal domain"/>
    <property type="match status" value="1"/>
</dbReference>
<dbReference type="PANTHER" id="PTHR47506">
    <property type="entry name" value="TRANSCRIPTIONAL REGULATORY PROTEIN"/>
    <property type="match status" value="1"/>
</dbReference>
<accession>A0ABT4XX53</accession>
<keyword evidence="3" id="KW-0804">Transcription</keyword>
<dbReference type="InterPro" id="IPR036271">
    <property type="entry name" value="Tet_transcr_reg_TetR-rel_C_sf"/>
</dbReference>
<dbReference type="PROSITE" id="PS50977">
    <property type="entry name" value="HTH_TETR_2"/>
    <property type="match status" value="1"/>
</dbReference>
<dbReference type="Gene3D" id="1.10.357.10">
    <property type="entry name" value="Tetracycline Repressor, domain 2"/>
    <property type="match status" value="1"/>
</dbReference>
<feature type="DNA-binding region" description="H-T-H motif" evidence="4">
    <location>
        <begin position="36"/>
        <end position="55"/>
    </location>
</feature>
<dbReference type="InterPro" id="IPR009057">
    <property type="entry name" value="Homeodomain-like_sf"/>
</dbReference>
<evidence type="ECO:0000256" key="4">
    <source>
        <dbReference type="PROSITE-ProRule" id="PRU00335"/>
    </source>
</evidence>
<evidence type="ECO:0000313" key="7">
    <source>
        <dbReference type="Proteomes" id="UP001210720"/>
    </source>
</evidence>
<feature type="domain" description="HTH tetR-type" evidence="5">
    <location>
        <begin position="13"/>
        <end position="73"/>
    </location>
</feature>
<keyword evidence="2 4" id="KW-0238">DNA-binding</keyword>
<evidence type="ECO:0000256" key="2">
    <source>
        <dbReference type="ARBA" id="ARBA00023125"/>
    </source>
</evidence>
<name>A0ABT4XX53_9RHOB</name>
<proteinExistence type="predicted"/>
<reference evidence="6 7" key="1">
    <citation type="submission" date="2023-01" db="EMBL/GenBank/DDBJ databases">
        <title>Thalassococcus onchidii sp. nov., isolated from a marine invertebrate from the South China Sea.</title>
        <authorList>
            <person name="Xu S."/>
            <person name="Liu Z."/>
            <person name="Xu Y."/>
        </authorList>
    </citation>
    <scope>NUCLEOTIDE SEQUENCE [LARGE SCALE GENOMIC DNA]</scope>
    <source>
        <strain evidence="6 7">KCTC 32084</strain>
    </source>
</reference>
<comment type="caution">
    <text evidence="6">The sequence shown here is derived from an EMBL/GenBank/DDBJ whole genome shotgun (WGS) entry which is preliminary data.</text>
</comment>
<evidence type="ECO:0000256" key="1">
    <source>
        <dbReference type="ARBA" id="ARBA00023015"/>
    </source>
</evidence>